<feature type="region of interest" description="Disordered" evidence="4">
    <location>
        <begin position="416"/>
        <end position="441"/>
    </location>
</feature>
<reference evidence="7" key="1">
    <citation type="submission" date="2017-01" db="EMBL/GenBank/DDBJ databases">
        <authorList>
            <person name="Varghese N."/>
            <person name="Submissions S."/>
        </authorList>
    </citation>
    <scope>NUCLEOTIDE SEQUENCE [LARGE SCALE GENOMIC DNA]</scope>
    <source>
        <strain evidence="7">type strain: HArc-</strain>
    </source>
</reference>
<evidence type="ECO:0000259" key="5">
    <source>
        <dbReference type="Pfam" id="PF13476"/>
    </source>
</evidence>
<dbReference type="RefSeq" id="WP_076610481.1">
    <property type="nucleotide sequence ID" value="NZ_FTNR01000015.1"/>
</dbReference>
<dbReference type="EMBL" id="FTNR01000015">
    <property type="protein sequence ID" value="SIS16204.1"/>
    <property type="molecule type" value="Genomic_DNA"/>
</dbReference>
<feature type="compositionally biased region" description="Basic and acidic residues" evidence="4">
    <location>
        <begin position="667"/>
        <end position="680"/>
    </location>
</feature>
<gene>
    <name evidence="6" type="ORF">SAMN05421752_115107</name>
</gene>
<keyword evidence="7" id="KW-1185">Reference proteome</keyword>
<dbReference type="Pfam" id="PF13476">
    <property type="entry name" value="AAA_23"/>
    <property type="match status" value="1"/>
</dbReference>
<keyword evidence="1 3" id="KW-0175">Coiled coil</keyword>
<evidence type="ECO:0000256" key="4">
    <source>
        <dbReference type="SAM" id="MobiDB-lite"/>
    </source>
</evidence>
<evidence type="ECO:0000256" key="2">
    <source>
        <dbReference type="ARBA" id="ARBA00049666"/>
    </source>
</evidence>
<feature type="region of interest" description="Disordered" evidence="4">
    <location>
        <begin position="655"/>
        <end position="680"/>
    </location>
</feature>
<dbReference type="SUPFAM" id="SSF52540">
    <property type="entry name" value="P-loop containing nucleoside triphosphate hydrolases"/>
    <property type="match status" value="1"/>
</dbReference>
<protein>
    <submittedName>
        <fullName evidence="6">DNA sulfur modification protein DndD</fullName>
    </submittedName>
</protein>
<feature type="coiled-coil region" evidence="3">
    <location>
        <begin position="207"/>
        <end position="285"/>
    </location>
</feature>
<proteinExistence type="inferred from homology"/>
<dbReference type="PANTHER" id="PTHR32114">
    <property type="entry name" value="ABC TRANSPORTER ABCH.3"/>
    <property type="match status" value="1"/>
</dbReference>
<dbReference type="InterPro" id="IPR027417">
    <property type="entry name" value="P-loop_NTPase"/>
</dbReference>
<dbReference type="PANTHER" id="PTHR32114:SF2">
    <property type="entry name" value="ABC TRANSPORTER ABCH.3"/>
    <property type="match status" value="1"/>
</dbReference>
<dbReference type="InterPro" id="IPR038729">
    <property type="entry name" value="Rad50/SbcC_AAA"/>
</dbReference>
<sequence>MRFKRLYLQNFRPFVDEELTFSQESSHNVTVVHGQNGSGKTTLLDALRWGLFGNAAFENEPYRLPNQGKMAGTDPGGEVEVRIEIDFEHDSVDFELERFAVFEKQTERDFDGNTVDEGITLKEQSSSGHMESVSNPNNRVEQILPQRLSDLFLFDGEYIDRLSGTNEQGEIKSAIQNIMGLTVLERSIDHLKKVEGRFEETVKKYGSDQLQELIQQKQDLRDDIEDIEVKIEDKREFRNNLKQEIDEIDNRLEKIGDTAELQQHREQLEEQRLNLLSTKEEINNDIQSQISTKGYLPFAMGAIEETAKDIDRLREEGKIPSELDNQLVNDLLDDQTCICGRDLKPNTEYYQRVAGYKNDDTPDGVDNAAIQLITRIGLIQEDREEFFESVQKKVEQRKNIRDKIENVNEEIDELSTQISGTEGYNPETDESPQELESSRRQKIEKRATLKEQIDQHENEKELFEEDLEELKEEIDEAKEEVAEATLARKRMKATEHARRNIESSFQELQHTVRTWSNDRVKETFETVATKSSYVAEITDNFELKIREKYGGDEVEVNKSRGERQIASLAFIGSLVSIAKERNNKDSEKLYFSGGIYPIVMDSPFGALDKQHRREISRIIPQLADQVVVFATDSQWEGPVEEEMTDIIGEEYRIEYDDGSGEGSYPRSRIEKVREIPAGEK</sequence>
<evidence type="ECO:0000256" key="3">
    <source>
        <dbReference type="SAM" id="Coils"/>
    </source>
</evidence>
<dbReference type="GO" id="GO:0006302">
    <property type="term" value="P:double-strand break repair"/>
    <property type="evidence" value="ECO:0007669"/>
    <property type="project" value="InterPro"/>
</dbReference>
<accession>A0A1N7GUH6</accession>
<evidence type="ECO:0000313" key="6">
    <source>
        <dbReference type="EMBL" id="SIS16204.1"/>
    </source>
</evidence>
<dbReference type="GO" id="GO:0016887">
    <property type="term" value="F:ATP hydrolysis activity"/>
    <property type="evidence" value="ECO:0007669"/>
    <property type="project" value="InterPro"/>
</dbReference>
<name>A0A1N7GUH6_9EURY</name>
<dbReference type="Proteomes" id="UP000185936">
    <property type="component" value="Unassembled WGS sequence"/>
</dbReference>
<organism evidence="6 7">
    <name type="scientific">Natronorubrum thiooxidans</name>
    <dbReference type="NCBI Taxonomy" id="308853"/>
    <lineage>
        <taxon>Archaea</taxon>
        <taxon>Methanobacteriati</taxon>
        <taxon>Methanobacteriota</taxon>
        <taxon>Stenosarchaea group</taxon>
        <taxon>Halobacteria</taxon>
        <taxon>Halobacteriales</taxon>
        <taxon>Natrialbaceae</taxon>
        <taxon>Natronorubrum</taxon>
    </lineage>
</organism>
<dbReference type="STRING" id="308853.SAMN05421752_115107"/>
<feature type="domain" description="Rad50/SbcC-type AAA" evidence="5">
    <location>
        <begin position="5"/>
        <end position="288"/>
    </location>
</feature>
<dbReference type="AlphaFoldDB" id="A0A1N7GUH6"/>
<dbReference type="OrthoDB" id="25344at2157"/>
<comment type="similarity">
    <text evidence="2">Belongs to the Sph1/Sph2 family.</text>
</comment>
<evidence type="ECO:0000313" key="7">
    <source>
        <dbReference type="Proteomes" id="UP000185936"/>
    </source>
</evidence>
<evidence type="ECO:0000256" key="1">
    <source>
        <dbReference type="ARBA" id="ARBA00023054"/>
    </source>
</evidence>
<dbReference type="Gene3D" id="3.40.50.300">
    <property type="entry name" value="P-loop containing nucleotide triphosphate hydrolases"/>
    <property type="match status" value="2"/>
</dbReference>